<evidence type="ECO:0000256" key="1">
    <source>
        <dbReference type="SAM" id="Phobius"/>
    </source>
</evidence>
<feature type="transmembrane region" description="Helical" evidence="1">
    <location>
        <begin position="6"/>
        <end position="30"/>
    </location>
</feature>
<dbReference type="RefSeq" id="WP_380637214.1">
    <property type="nucleotide sequence ID" value="NZ_JBHSQO010000015.1"/>
</dbReference>
<evidence type="ECO:0008006" key="4">
    <source>
        <dbReference type="Google" id="ProtNLM"/>
    </source>
</evidence>
<proteinExistence type="predicted"/>
<name>A0ABW1P664_9PSEU</name>
<feature type="transmembrane region" description="Helical" evidence="1">
    <location>
        <begin position="50"/>
        <end position="71"/>
    </location>
</feature>
<keyword evidence="1" id="KW-0472">Membrane</keyword>
<keyword evidence="3" id="KW-1185">Reference proteome</keyword>
<dbReference type="EMBL" id="JBHSQO010000015">
    <property type="protein sequence ID" value="MFC6091011.1"/>
    <property type="molecule type" value="Genomic_DNA"/>
</dbReference>
<reference evidence="3" key="1">
    <citation type="journal article" date="2019" name="Int. J. Syst. Evol. Microbiol.">
        <title>The Global Catalogue of Microorganisms (GCM) 10K type strain sequencing project: providing services to taxonomists for standard genome sequencing and annotation.</title>
        <authorList>
            <consortium name="The Broad Institute Genomics Platform"/>
            <consortium name="The Broad Institute Genome Sequencing Center for Infectious Disease"/>
            <person name="Wu L."/>
            <person name="Ma J."/>
        </authorList>
    </citation>
    <scope>NUCLEOTIDE SEQUENCE [LARGE SCALE GENOMIC DNA]</scope>
    <source>
        <strain evidence="3">CGMCC 4.7246</strain>
    </source>
</reference>
<gene>
    <name evidence="2" type="ORF">ACFP3R_17160</name>
</gene>
<sequence length="72" mass="7444">MTGAALGAVLVCTGLLWLGGFGVFALACRWSAAEPHRLRDARRIAAWQRLGPWVLTASSLLAVAGAGLLVVG</sequence>
<keyword evidence="1" id="KW-0812">Transmembrane</keyword>
<protein>
    <recommendedName>
        <fullName evidence="4">Integral membrane protein</fullName>
    </recommendedName>
</protein>
<comment type="caution">
    <text evidence="2">The sequence shown here is derived from an EMBL/GenBank/DDBJ whole genome shotgun (WGS) entry which is preliminary data.</text>
</comment>
<accession>A0ABW1P664</accession>
<keyword evidence="1" id="KW-1133">Transmembrane helix</keyword>
<evidence type="ECO:0000313" key="3">
    <source>
        <dbReference type="Proteomes" id="UP001596220"/>
    </source>
</evidence>
<organism evidence="2 3">
    <name type="scientific">Saccharothrix lopnurensis</name>
    <dbReference type="NCBI Taxonomy" id="1670621"/>
    <lineage>
        <taxon>Bacteria</taxon>
        <taxon>Bacillati</taxon>
        <taxon>Actinomycetota</taxon>
        <taxon>Actinomycetes</taxon>
        <taxon>Pseudonocardiales</taxon>
        <taxon>Pseudonocardiaceae</taxon>
        <taxon>Saccharothrix</taxon>
    </lineage>
</organism>
<evidence type="ECO:0000313" key="2">
    <source>
        <dbReference type="EMBL" id="MFC6091011.1"/>
    </source>
</evidence>
<dbReference type="Proteomes" id="UP001596220">
    <property type="component" value="Unassembled WGS sequence"/>
</dbReference>